<feature type="transmembrane region" description="Helical" evidence="6">
    <location>
        <begin position="184"/>
        <end position="205"/>
    </location>
</feature>
<feature type="transmembrane region" description="Helical" evidence="6">
    <location>
        <begin position="47"/>
        <end position="67"/>
    </location>
</feature>
<dbReference type="GO" id="GO:0006672">
    <property type="term" value="P:ceramide metabolic process"/>
    <property type="evidence" value="ECO:0007669"/>
    <property type="project" value="InterPro"/>
</dbReference>
<proteinExistence type="predicted"/>
<dbReference type="InterPro" id="IPR008901">
    <property type="entry name" value="ACER"/>
</dbReference>
<dbReference type="GO" id="GO:0016811">
    <property type="term" value="F:hydrolase activity, acting on carbon-nitrogen (but not peptide) bonds, in linear amides"/>
    <property type="evidence" value="ECO:0007669"/>
    <property type="project" value="InterPro"/>
</dbReference>
<keyword evidence="5 6" id="KW-0472">Membrane</keyword>
<feature type="transmembrane region" description="Helical" evidence="6">
    <location>
        <begin position="158"/>
        <end position="178"/>
    </location>
</feature>
<protein>
    <submittedName>
        <fullName evidence="7">Ceramidase</fullName>
    </submittedName>
</protein>
<dbReference type="Proteomes" id="UP000326554">
    <property type="component" value="Unassembled WGS sequence"/>
</dbReference>
<comment type="caution">
    <text evidence="7">The sequence shown here is derived from an EMBL/GenBank/DDBJ whole genome shotgun (WGS) entry which is preliminary data.</text>
</comment>
<evidence type="ECO:0000256" key="4">
    <source>
        <dbReference type="ARBA" id="ARBA00022989"/>
    </source>
</evidence>
<evidence type="ECO:0000256" key="1">
    <source>
        <dbReference type="ARBA" id="ARBA00004141"/>
    </source>
</evidence>
<evidence type="ECO:0000256" key="2">
    <source>
        <dbReference type="ARBA" id="ARBA00022692"/>
    </source>
</evidence>
<keyword evidence="2 6" id="KW-0812">Transmembrane</keyword>
<organism evidence="7 8">
    <name type="scientific">Histidinibacterium aquaticum</name>
    <dbReference type="NCBI Taxonomy" id="2613962"/>
    <lineage>
        <taxon>Bacteria</taxon>
        <taxon>Pseudomonadati</taxon>
        <taxon>Pseudomonadota</taxon>
        <taxon>Alphaproteobacteria</taxon>
        <taxon>Rhodobacterales</taxon>
        <taxon>Paracoccaceae</taxon>
        <taxon>Histidinibacterium</taxon>
    </lineage>
</organism>
<comment type="subcellular location">
    <subcellularLocation>
        <location evidence="1">Membrane</location>
        <topology evidence="1">Multi-pass membrane protein</topology>
    </subcellularLocation>
</comment>
<dbReference type="GO" id="GO:0016020">
    <property type="term" value="C:membrane"/>
    <property type="evidence" value="ECO:0007669"/>
    <property type="project" value="UniProtKB-SubCell"/>
</dbReference>
<evidence type="ECO:0000313" key="7">
    <source>
        <dbReference type="EMBL" id="KAA9010150.1"/>
    </source>
</evidence>
<feature type="transmembrane region" description="Helical" evidence="6">
    <location>
        <begin position="135"/>
        <end position="151"/>
    </location>
</feature>
<dbReference type="Pfam" id="PF05875">
    <property type="entry name" value="Ceramidase"/>
    <property type="match status" value="1"/>
</dbReference>
<evidence type="ECO:0000313" key="8">
    <source>
        <dbReference type="Proteomes" id="UP000326554"/>
    </source>
</evidence>
<keyword evidence="4 6" id="KW-1133">Transmembrane helix</keyword>
<reference evidence="7 8" key="1">
    <citation type="submission" date="2019-09" db="EMBL/GenBank/DDBJ databases">
        <authorList>
            <person name="Park J.-S."/>
            <person name="Choi H.-J."/>
        </authorList>
    </citation>
    <scope>NUCLEOTIDE SEQUENCE [LARGE SCALE GENOMIC DNA]</scope>
    <source>
        <strain evidence="7 8">176SS1-4</strain>
    </source>
</reference>
<feature type="transmembrane region" description="Helical" evidence="6">
    <location>
        <begin position="101"/>
        <end position="123"/>
    </location>
</feature>
<sequence length="221" mass="24936">MDWTQQIDVYCERTDFTFWSEPLNALTNGLYLAGAMLMFLRVRRQGLPLAVLLSILLGLIAIGSFLFHTTATLWASTADTTPIGIFILVYLFAVNRDVLGLIWWKAGLATAGFFPYAAVLVPALDRVAFFRISDFYWTVPVLLLAYAPVVARRNRATAWGFVAGASLLSVSIAVRSVDLMVCDWFPWGTHFLWHTLNAVMLPWMIEVYRRHMRARRAAEAG</sequence>
<dbReference type="EMBL" id="VYQE01000001">
    <property type="protein sequence ID" value="KAA9010150.1"/>
    <property type="molecule type" value="Genomic_DNA"/>
</dbReference>
<feature type="transmembrane region" description="Helical" evidence="6">
    <location>
        <begin position="73"/>
        <end position="94"/>
    </location>
</feature>
<evidence type="ECO:0000256" key="5">
    <source>
        <dbReference type="ARBA" id="ARBA00023136"/>
    </source>
</evidence>
<evidence type="ECO:0000256" key="6">
    <source>
        <dbReference type="SAM" id="Phobius"/>
    </source>
</evidence>
<dbReference type="AlphaFoldDB" id="A0A5J5GPQ9"/>
<evidence type="ECO:0000256" key="3">
    <source>
        <dbReference type="ARBA" id="ARBA00022801"/>
    </source>
</evidence>
<accession>A0A5J5GPQ9</accession>
<gene>
    <name evidence="7" type="ORF">F3S47_02545</name>
</gene>
<keyword evidence="3" id="KW-0378">Hydrolase</keyword>
<keyword evidence="8" id="KW-1185">Reference proteome</keyword>
<name>A0A5J5GPQ9_9RHOB</name>
<dbReference type="RefSeq" id="WP_150443633.1">
    <property type="nucleotide sequence ID" value="NZ_VYQE01000001.1"/>
</dbReference>